<evidence type="ECO:0000313" key="3">
    <source>
        <dbReference type="Proteomes" id="UP000231279"/>
    </source>
</evidence>
<proteinExistence type="predicted"/>
<gene>
    <name evidence="2" type="ORF">CDL12_19298</name>
</gene>
<dbReference type="InterPro" id="IPR054722">
    <property type="entry name" value="PolX-like_BBD"/>
</dbReference>
<accession>A0A2G9GS78</accession>
<keyword evidence="3" id="KW-1185">Reference proteome</keyword>
<dbReference type="AlphaFoldDB" id="A0A2G9GS78"/>
<organism evidence="2 3">
    <name type="scientific">Handroanthus impetiginosus</name>
    <dbReference type="NCBI Taxonomy" id="429701"/>
    <lineage>
        <taxon>Eukaryota</taxon>
        <taxon>Viridiplantae</taxon>
        <taxon>Streptophyta</taxon>
        <taxon>Embryophyta</taxon>
        <taxon>Tracheophyta</taxon>
        <taxon>Spermatophyta</taxon>
        <taxon>Magnoliopsida</taxon>
        <taxon>eudicotyledons</taxon>
        <taxon>Gunneridae</taxon>
        <taxon>Pentapetalae</taxon>
        <taxon>asterids</taxon>
        <taxon>lamiids</taxon>
        <taxon>Lamiales</taxon>
        <taxon>Bignoniaceae</taxon>
        <taxon>Crescentiina</taxon>
        <taxon>Tabebuia alliance</taxon>
        <taxon>Handroanthus</taxon>
    </lineage>
</organism>
<dbReference type="OrthoDB" id="1751594at2759"/>
<dbReference type="EMBL" id="NKXS01003900">
    <property type="protein sequence ID" value="PIN08131.1"/>
    <property type="molecule type" value="Genomic_DNA"/>
</dbReference>
<dbReference type="Pfam" id="PF22936">
    <property type="entry name" value="Pol_BBD"/>
    <property type="match status" value="1"/>
</dbReference>
<name>A0A2G9GS78_9LAMI</name>
<protein>
    <recommendedName>
        <fullName evidence="1">Retrovirus-related Pol polyprotein from transposon TNT 1-94-like beta-barrel domain-containing protein</fullName>
    </recommendedName>
</protein>
<sequence length="110" mass="12427">MKTTTPKLFWGDSQGVEIKGNGNISVEMKEGRKEIHMDVYYVLDLPESLPSVGQLAEHGCSLHFENMKCKISDKQGRFVAVVKMSKNEYFPLSFDQIIPIAHAIKNEDLV</sequence>
<comment type="caution">
    <text evidence="2">The sequence shown here is derived from an EMBL/GenBank/DDBJ whole genome shotgun (WGS) entry which is preliminary data.</text>
</comment>
<evidence type="ECO:0000259" key="1">
    <source>
        <dbReference type="Pfam" id="PF22936"/>
    </source>
</evidence>
<dbReference type="Proteomes" id="UP000231279">
    <property type="component" value="Unassembled WGS sequence"/>
</dbReference>
<feature type="domain" description="Retrovirus-related Pol polyprotein from transposon TNT 1-94-like beta-barrel" evidence="1">
    <location>
        <begin position="7"/>
        <end position="60"/>
    </location>
</feature>
<reference evidence="3" key="1">
    <citation type="journal article" date="2018" name="Gigascience">
        <title>Genome assembly of the Pink Ipe (Handroanthus impetiginosus, Bignoniaceae), a highly valued, ecologically keystone Neotropical timber forest tree.</title>
        <authorList>
            <person name="Silva-Junior O.B."/>
            <person name="Grattapaglia D."/>
            <person name="Novaes E."/>
            <person name="Collevatti R.G."/>
        </authorList>
    </citation>
    <scope>NUCLEOTIDE SEQUENCE [LARGE SCALE GENOMIC DNA]</scope>
    <source>
        <strain evidence="3">cv. UFG-1</strain>
    </source>
</reference>
<evidence type="ECO:0000313" key="2">
    <source>
        <dbReference type="EMBL" id="PIN08131.1"/>
    </source>
</evidence>